<evidence type="ECO:0000256" key="1">
    <source>
        <dbReference type="SAM" id="MobiDB-lite"/>
    </source>
</evidence>
<feature type="signal peptide" evidence="2">
    <location>
        <begin position="1"/>
        <end position="22"/>
    </location>
</feature>
<dbReference type="NCBIfam" id="TIGR04183">
    <property type="entry name" value="Por_Secre_tail"/>
    <property type="match status" value="1"/>
</dbReference>
<dbReference type="OrthoDB" id="177731at2"/>
<feature type="domain" description="Secretion system C-terminal sorting" evidence="3">
    <location>
        <begin position="486"/>
        <end position="557"/>
    </location>
</feature>
<dbReference type="Pfam" id="PF18962">
    <property type="entry name" value="Por_Secre_tail"/>
    <property type="match status" value="1"/>
</dbReference>
<proteinExistence type="predicted"/>
<dbReference type="STRING" id="1185876.BN8_03818"/>
<reference evidence="4 5" key="1">
    <citation type="journal article" date="2012" name="J. Bacteriol.">
        <title>Genome Sequence of the Filamentous Bacterium Fibrisoma limi BUZ 3T.</title>
        <authorList>
            <person name="Filippini M."/>
            <person name="Qi W."/>
            <person name="Jaenicke S."/>
            <person name="Goesmann A."/>
            <person name="Smits T.H."/>
            <person name="Bagheri H.C."/>
        </authorList>
    </citation>
    <scope>NUCLEOTIDE SEQUENCE [LARGE SCALE GENOMIC DNA]</scope>
    <source>
        <strain evidence="5">BUZ 3T</strain>
    </source>
</reference>
<dbReference type="EMBL" id="CAIT01000007">
    <property type="protein sequence ID" value="CCH54625.1"/>
    <property type="molecule type" value="Genomic_DNA"/>
</dbReference>
<dbReference type="InterPro" id="IPR026444">
    <property type="entry name" value="Secre_tail"/>
</dbReference>
<comment type="caution">
    <text evidence="4">The sequence shown here is derived from an EMBL/GenBank/DDBJ whole genome shotgun (WGS) entry which is preliminary data.</text>
</comment>
<feature type="chain" id="PRO_5003658553" description="Secretion system C-terminal sorting domain-containing protein" evidence="2">
    <location>
        <begin position="23"/>
        <end position="565"/>
    </location>
</feature>
<protein>
    <recommendedName>
        <fullName evidence="3">Secretion system C-terminal sorting domain-containing protein</fullName>
    </recommendedName>
</protein>
<gene>
    <name evidence="4" type="ORF">BN8_03818</name>
</gene>
<sequence>MKKLLFSLLTFSISLVSASAQTIENATVVGATTKIAVVCPGGTFNLSFDLKNFKCAGTTFTVELTKPGGNGPVVVNSQTVANPQASNVVSVTMPNDAPNESLYQVKVYSTRPSGCSRDPLRATSNTVNLRVRTGNSVMAAYQLPPYNTNPKAGPLNICAGQEFRLAAVPSEAGLNYNWTGLESGFAPLVNVTPNGERVQTTALVAGNYTATVTPSFPASSGCSVSGSDIAINVSGGATKPQIQAANSTICEGGKTTLSLTNSCEGTVTWSNGMSTIGSGNSIDVMPTGTTNYTAKCTTTGQCSSSQTSDPLTVTVSSITIDMIAVGVTPQSPTSGPRAGDIKLNLSNGDVLTYPSPRMWTALISACPGASNVESVQMQLTGPGINFATVENFAPYALFFNQGESTFYTINDPDRAIGPAFNNGWPTGNYTITITPRDQDGTSSGALPKDRTPAGNAVGGKTVNFTIQDPVSARVGVSENTSTKVRLYPNPTTDYISVEVNAGLRQPVTVQLSDLQGRSVYSNSVTTTDVMHRERINIQKQPQGLYLLKVVTKGGVETLKVLKAQN</sequence>
<evidence type="ECO:0000313" key="4">
    <source>
        <dbReference type="EMBL" id="CCH54625.1"/>
    </source>
</evidence>
<name>I2GL49_9BACT</name>
<evidence type="ECO:0000259" key="3">
    <source>
        <dbReference type="Pfam" id="PF18962"/>
    </source>
</evidence>
<evidence type="ECO:0000256" key="2">
    <source>
        <dbReference type="SAM" id="SignalP"/>
    </source>
</evidence>
<keyword evidence="2" id="KW-0732">Signal</keyword>
<accession>I2GL49</accession>
<keyword evidence="5" id="KW-1185">Reference proteome</keyword>
<dbReference type="AlphaFoldDB" id="I2GL49"/>
<organism evidence="4 5">
    <name type="scientific">Fibrisoma limi BUZ 3</name>
    <dbReference type="NCBI Taxonomy" id="1185876"/>
    <lineage>
        <taxon>Bacteria</taxon>
        <taxon>Pseudomonadati</taxon>
        <taxon>Bacteroidota</taxon>
        <taxon>Cytophagia</taxon>
        <taxon>Cytophagales</taxon>
        <taxon>Spirosomataceae</taxon>
        <taxon>Fibrisoma</taxon>
    </lineage>
</organism>
<evidence type="ECO:0000313" key="5">
    <source>
        <dbReference type="Proteomes" id="UP000009309"/>
    </source>
</evidence>
<dbReference type="eggNOG" id="COG3291">
    <property type="taxonomic scope" value="Bacteria"/>
</dbReference>
<dbReference type="RefSeq" id="WP_009283201.1">
    <property type="nucleotide sequence ID" value="NZ_CAIT01000007.1"/>
</dbReference>
<feature type="region of interest" description="Disordered" evidence="1">
    <location>
        <begin position="437"/>
        <end position="459"/>
    </location>
</feature>
<dbReference type="Proteomes" id="UP000009309">
    <property type="component" value="Unassembled WGS sequence"/>
</dbReference>